<evidence type="ECO:0000256" key="5">
    <source>
        <dbReference type="ARBA" id="ARBA00023136"/>
    </source>
</evidence>
<dbReference type="EMBL" id="BAAADU010000002">
    <property type="protein sequence ID" value="GAA0659868.1"/>
    <property type="molecule type" value="Genomic_DNA"/>
</dbReference>
<evidence type="ECO:0000313" key="8">
    <source>
        <dbReference type="EMBL" id="GAA0659868.1"/>
    </source>
</evidence>
<evidence type="ECO:0000256" key="1">
    <source>
        <dbReference type="ARBA" id="ARBA00004651"/>
    </source>
</evidence>
<accession>A0AAV3T4D4</accession>
<evidence type="ECO:0000256" key="2">
    <source>
        <dbReference type="ARBA" id="ARBA00022475"/>
    </source>
</evidence>
<dbReference type="Proteomes" id="UP001500194">
    <property type="component" value="Unassembled WGS sequence"/>
</dbReference>
<keyword evidence="2" id="KW-1003">Cell membrane</keyword>
<comment type="caution">
    <text evidence="8">The sequence shown here is derived from an EMBL/GenBank/DDBJ whole genome shotgun (WGS) entry which is preliminary data.</text>
</comment>
<keyword evidence="5 6" id="KW-0472">Membrane</keyword>
<feature type="transmembrane region" description="Helical" evidence="6">
    <location>
        <begin position="125"/>
        <end position="150"/>
    </location>
</feature>
<evidence type="ECO:0000256" key="6">
    <source>
        <dbReference type="SAM" id="Phobius"/>
    </source>
</evidence>
<dbReference type="PANTHER" id="PTHR33932">
    <property type="entry name" value="NA(+)/H(+) ANTIPORTER SUBUNIT B"/>
    <property type="match status" value="1"/>
</dbReference>
<gene>
    <name evidence="8" type="ORF">GCM10009019_25600</name>
</gene>
<dbReference type="RefSeq" id="WP_227262138.1">
    <property type="nucleotide sequence ID" value="NZ_BAAADU010000002.1"/>
</dbReference>
<organism evidence="8 9">
    <name type="scientific">Salarchaeum japonicum</name>
    <dbReference type="NCBI Taxonomy" id="555573"/>
    <lineage>
        <taxon>Archaea</taxon>
        <taxon>Methanobacteriati</taxon>
        <taxon>Methanobacteriota</taxon>
        <taxon>Stenosarchaea group</taxon>
        <taxon>Halobacteria</taxon>
        <taxon>Halobacteriales</taxon>
        <taxon>Halobacteriaceae</taxon>
    </lineage>
</organism>
<evidence type="ECO:0000259" key="7">
    <source>
        <dbReference type="Pfam" id="PF04039"/>
    </source>
</evidence>
<feature type="transmembrane region" description="Helical" evidence="6">
    <location>
        <begin position="12"/>
        <end position="29"/>
    </location>
</feature>
<proteinExistence type="predicted"/>
<dbReference type="InterPro" id="IPR007182">
    <property type="entry name" value="MnhB"/>
</dbReference>
<feature type="domain" description="Na+/H+ antiporter MnhB subunit-related protein" evidence="7">
    <location>
        <begin position="5"/>
        <end position="144"/>
    </location>
</feature>
<dbReference type="AlphaFoldDB" id="A0AAV3T4D4"/>
<feature type="transmembrane region" description="Helical" evidence="6">
    <location>
        <begin position="35"/>
        <end position="55"/>
    </location>
</feature>
<evidence type="ECO:0000256" key="4">
    <source>
        <dbReference type="ARBA" id="ARBA00022989"/>
    </source>
</evidence>
<protein>
    <recommendedName>
        <fullName evidence="7">Na+/H+ antiporter MnhB subunit-related protein domain-containing protein</fullName>
    </recommendedName>
</protein>
<dbReference type="GO" id="GO:0005886">
    <property type="term" value="C:plasma membrane"/>
    <property type="evidence" value="ECO:0007669"/>
    <property type="project" value="UniProtKB-SubCell"/>
</dbReference>
<sequence>MSTIILRTVTRLAVPIVFITSFALFLQGHNLPGGGFIAGVLTATGLALVYIAYGLDFLEETVFQRSIGGSVEHIQHGLVSDYRRLFAVGLAVAAGSGLAFVALGMPFMSYGYTYASFPLYDHMELASAVVFDFGVYCVVVGSLLTILSVVGEE</sequence>
<name>A0AAV3T4D4_9EURY</name>
<evidence type="ECO:0000256" key="3">
    <source>
        <dbReference type="ARBA" id="ARBA00022692"/>
    </source>
</evidence>
<dbReference type="Pfam" id="PF04039">
    <property type="entry name" value="MnhB"/>
    <property type="match status" value="1"/>
</dbReference>
<evidence type="ECO:0000313" key="9">
    <source>
        <dbReference type="Proteomes" id="UP001500194"/>
    </source>
</evidence>
<keyword evidence="3 6" id="KW-0812">Transmembrane</keyword>
<keyword evidence="9" id="KW-1185">Reference proteome</keyword>
<dbReference type="GeneID" id="68572753"/>
<feature type="transmembrane region" description="Helical" evidence="6">
    <location>
        <begin position="85"/>
        <end position="105"/>
    </location>
</feature>
<dbReference type="PANTHER" id="PTHR33932:SF4">
    <property type="entry name" value="NA(+)_H(+) ANTIPORTER SUBUNIT B"/>
    <property type="match status" value="1"/>
</dbReference>
<dbReference type="InterPro" id="IPR050622">
    <property type="entry name" value="CPA3_antiporter_subunitB"/>
</dbReference>
<comment type="subcellular location">
    <subcellularLocation>
        <location evidence="1">Cell membrane</location>
        <topology evidence="1">Multi-pass membrane protein</topology>
    </subcellularLocation>
</comment>
<keyword evidence="4 6" id="KW-1133">Transmembrane helix</keyword>
<reference evidence="8 9" key="1">
    <citation type="journal article" date="2019" name="Int. J. Syst. Evol. Microbiol.">
        <title>The Global Catalogue of Microorganisms (GCM) 10K type strain sequencing project: providing services to taxonomists for standard genome sequencing and annotation.</title>
        <authorList>
            <consortium name="The Broad Institute Genomics Platform"/>
            <consortium name="The Broad Institute Genome Sequencing Center for Infectious Disease"/>
            <person name="Wu L."/>
            <person name="Ma J."/>
        </authorList>
    </citation>
    <scope>NUCLEOTIDE SEQUENCE [LARGE SCALE GENOMIC DNA]</scope>
    <source>
        <strain evidence="8 9">JCM 16327</strain>
    </source>
</reference>